<feature type="transmembrane region" description="Helical" evidence="1">
    <location>
        <begin position="142"/>
        <end position="174"/>
    </location>
</feature>
<evidence type="ECO:0000256" key="1">
    <source>
        <dbReference type="SAM" id="Phobius"/>
    </source>
</evidence>
<dbReference type="RefSeq" id="WP_107821347.1">
    <property type="nucleotide sequence ID" value="NZ_OY782574.1"/>
</dbReference>
<dbReference type="PANTHER" id="PTHR43471">
    <property type="entry name" value="ABC TRANSPORTER PERMEASE"/>
    <property type="match status" value="1"/>
</dbReference>
<evidence type="ECO:0000313" key="3">
    <source>
        <dbReference type="Proteomes" id="UP000243525"/>
    </source>
</evidence>
<keyword evidence="1" id="KW-0472">Membrane</keyword>
<dbReference type="Proteomes" id="UP000243525">
    <property type="component" value="Unassembled WGS sequence"/>
</dbReference>
<reference evidence="2 3" key="1">
    <citation type="submission" date="2018-04" db="EMBL/GenBank/DDBJ databases">
        <title>Genomic Encyclopedia of Archaeal and Bacterial Type Strains, Phase II (KMG-II): from individual species to whole genera.</title>
        <authorList>
            <person name="Goeker M."/>
        </authorList>
    </citation>
    <scope>NUCLEOTIDE SEQUENCE [LARGE SCALE GENOMIC DNA]</scope>
    <source>
        <strain evidence="2 3">DSM 28823</strain>
    </source>
</reference>
<dbReference type="GO" id="GO:0005886">
    <property type="term" value="C:plasma membrane"/>
    <property type="evidence" value="ECO:0007669"/>
    <property type="project" value="UniProtKB-SubCell"/>
</dbReference>
<dbReference type="EMBL" id="QAAD01000003">
    <property type="protein sequence ID" value="PTN09973.1"/>
    <property type="molecule type" value="Genomic_DNA"/>
</dbReference>
<dbReference type="AlphaFoldDB" id="A0A2T5C545"/>
<dbReference type="PANTHER" id="PTHR43471:SF14">
    <property type="entry name" value="ABC-2 TYPE TRANSPORT SYSTEM PERMEASE PROTEIN"/>
    <property type="match status" value="1"/>
</dbReference>
<sequence>MPDSDLTLNAHTVAEPTKQKKQHKLKTKAIHPFRVLVQKEISDQVRSWKFIILLGIIALTCLGSLYTSLTNIGHAIKANDPEADFFFLKLFTLTDGSLPSYSVFISFLGPLLGLSLGFDAINSERNRGTLSRLMAQPIHRDYLINAKFLASLSVISVLLFALGFLVMGIGMLIIGLPPTAEEFWRVVFFIIISVFYVAFWLNLSILFSVKFRQAATSALAGIAVWLFFSIFFVMIINLINKATMPPQYAPPAVILGHENLMLNLTRISPSTLFSEATSTMLMPSVRSLGPLTMQQVQGAIPSPLPIGQSLLLVWPQLTGLIALTLVCFAFSYVGFMRKEIRSR</sequence>
<keyword evidence="3" id="KW-1185">Reference proteome</keyword>
<gene>
    <name evidence="2" type="ORF">C8N47_103270</name>
</gene>
<dbReference type="GO" id="GO:0140359">
    <property type="term" value="F:ABC-type transporter activity"/>
    <property type="evidence" value="ECO:0007669"/>
    <property type="project" value="InterPro"/>
</dbReference>
<feature type="transmembrane region" description="Helical" evidence="1">
    <location>
        <begin position="101"/>
        <end position="121"/>
    </location>
</feature>
<comment type="caution">
    <text evidence="2">The sequence shown here is derived from an EMBL/GenBank/DDBJ whole genome shotgun (WGS) entry which is preliminary data.</text>
</comment>
<keyword evidence="1" id="KW-1133">Transmembrane helix</keyword>
<proteinExistence type="predicted"/>
<feature type="transmembrane region" description="Helical" evidence="1">
    <location>
        <begin position="313"/>
        <end position="335"/>
    </location>
</feature>
<evidence type="ECO:0000313" key="2">
    <source>
        <dbReference type="EMBL" id="PTN09973.1"/>
    </source>
</evidence>
<name>A0A2T5C545_9BACT</name>
<feature type="transmembrane region" description="Helical" evidence="1">
    <location>
        <begin position="186"/>
        <end position="207"/>
    </location>
</feature>
<accession>A0A2T5C545</accession>
<dbReference type="Pfam" id="PF12679">
    <property type="entry name" value="ABC2_membrane_2"/>
    <property type="match status" value="1"/>
</dbReference>
<organism evidence="2 3">
    <name type="scientific">Mangrovibacterium marinum</name>
    <dbReference type="NCBI Taxonomy" id="1639118"/>
    <lineage>
        <taxon>Bacteria</taxon>
        <taxon>Pseudomonadati</taxon>
        <taxon>Bacteroidota</taxon>
        <taxon>Bacteroidia</taxon>
        <taxon>Marinilabiliales</taxon>
        <taxon>Prolixibacteraceae</taxon>
        <taxon>Mangrovibacterium</taxon>
    </lineage>
</organism>
<protein>
    <submittedName>
        <fullName evidence="2">ABC-2 type transport system permease protein</fullName>
    </submittedName>
</protein>
<feature type="transmembrane region" description="Helical" evidence="1">
    <location>
        <begin position="219"/>
        <end position="239"/>
    </location>
</feature>
<keyword evidence="1" id="KW-0812">Transmembrane</keyword>
<feature type="transmembrane region" description="Helical" evidence="1">
    <location>
        <begin position="50"/>
        <end position="69"/>
    </location>
</feature>
<dbReference type="OrthoDB" id="9795677at2"/>